<dbReference type="EMBL" id="CP037452">
    <property type="protein sequence ID" value="QDV52862.1"/>
    <property type="molecule type" value="Genomic_DNA"/>
</dbReference>
<proteinExistence type="predicted"/>
<evidence type="ECO:0000313" key="2">
    <source>
        <dbReference type="Proteomes" id="UP000318313"/>
    </source>
</evidence>
<dbReference type="AlphaFoldDB" id="A0A518IIE0"/>
<evidence type="ECO:0000313" key="1">
    <source>
        <dbReference type="EMBL" id="QDV52862.1"/>
    </source>
</evidence>
<gene>
    <name evidence="1" type="ORF">Enr17x_49320</name>
</gene>
<sequence>MSARKSLLLLLPFFGLLFTADVAWALGFEISQSKEELNLRYELSVVDHGTGRVTVNLIIDDTGKLQALNSIDLVILSKDGTPRPDLLVSLETKKMNGKLHVRAHLNKELAERAQLQLKTLTNPRTGKQELLTWFYFPISVAKMLKEQQ</sequence>
<dbReference type="RefSeq" id="WP_145312132.1">
    <property type="nucleotide sequence ID" value="NZ_CP037452.1"/>
</dbReference>
<accession>A0A518IIE0</accession>
<dbReference type="Proteomes" id="UP000318313">
    <property type="component" value="Chromosome"/>
</dbReference>
<dbReference type="OrthoDB" id="276647at2"/>
<reference evidence="1 2" key="1">
    <citation type="submission" date="2019-03" db="EMBL/GenBank/DDBJ databases">
        <title>Deep-cultivation of Planctomycetes and their phenomic and genomic characterization uncovers novel biology.</title>
        <authorList>
            <person name="Wiegand S."/>
            <person name="Jogler M."/>
            <person name="Boedeker C."/>
            <person name="Pinto D."/>
            <person name="Vollmers J."/>
            <person name="Rivas-Marin E."/>
            <person name="Kohn T."/>
            <person name="Peeters S.H."/>
            <person name="Heuer A."/>
            <person name="Rast P."/>
            <person name="Oberbeckmann S."/>
            <person name="Bunk B."/>
            <person name="Jeske O."/>
            <person name="Meyerdierks A."/>
            <person name="Storesund J.E."/>
            <person name="Kallscheuer N."/>
            <person name="Luecker S."/>
            <person name="Lage O.M."/>
            <person name="Pohl T."/>
            <person name="Merkel B.J."/>
            <person name="Hornburger P."/>
            <person name="Mueller R.-W."/>
            <person name="Bruemmer F."/>
            <person name="Labrenz M."/>
            <person name="Spormann A.M."/>
            <person name="Op den Camp H."/>
            <person name="Overmann J."/>
            <person name="Amann R."/>
            <person name="Jetten M.S.M."/>
            <person name="Mascher T."/>
            <person name="Medema M.H."/>
            <person name="Devos D.P."/>
            <person name="Kaster A.-K."/>
            <person name="Ovreas L."/>
            <person name="Rohde M."/>
            <person name="Galperin M.Y."/>
            <person name="Jogler C."/>
        </authorList>
    </citation>
    <scope>NUCLEOTIDE SEQUENCE [LARGE SCALE GENOMIC DNA]</scope>
    <source>
        <strain evidence="1 2">Enr17</strain>
    </source>
</reference>
<protein>
    <submittedName>
        <fullName evidence="1">Uncharacterized protein</fullName>
    </submittedName>
</protein>
<keyword evidence="2" id="KW-1185">Reference proteome</keyword>
<name>A0A518IIE0_9PLAN</name>
<dbReference type="KEGG" id="gfm:Enr17x_49320"/>
<organism evidence="1 2">
    <name type="scientific">Gimesia fumaroli</name>
    <dbReference type="NCBI Taxonomy" id="2527976"/>
    <lineage>
        <taxon>Bacteria</taxon>
        <taxon>Pseudomonadati</taxon>
        <taxon>Planctomycetota</taxon>
        <taxon>Planctomycetia</taxon>
        <taxon>Planctomycetales</taxon>
        <taxon>Planctomycetaceae</taxon>
        <taxon>Gimesia</taxon>
    </lineage>
</organism>